<feature type="compositionally biased region" description="Low complexity" evidence="1">
    <location>
        <begin position="396"/>
        <end position="408"/>
    </location>
</feature>
<feature type="compositionally biased region" description="Basic and acidic residues" evidence="1">
    <location>
        <begin position="318"/>
        <end position="336"/>
    </location>
</feature>
<feature type="region of interest" description="Disordered" evidence="1">
    <location>
        <begin position="502"/>
        <end position="547"/>
    </location>
</feature>
<accession>A0ABN6X9A9</accession>
<feature type="compositionally biased region" description="Low complexity" evidence="1">
    <location>
        <begin position="176"/>
        <end position="196"/>
    </location>
</feature>
<feature type="compositionally biased region" description="Pro residues" evidence="1">
    <location>
        <begin position="215"/>
        <end position="235"/>
    </location>
</feature>
<dbReference type="RefSeq" id="WP_286218460.1">
    <property type="nucleotide sequence ID" value="NZ_AP027729.1"/>
</dbReference>
<feature type="region of interest" description="Disordered" evidence="1">
    <location>
        <begin position="147"/>
        <end position="258"/>
    </location>
</feature>
<dbReference type="Proteomes" id="UP001321475">
    <property type="component" value="Chromosome"/>
</dbReference>
<sequence>MTTRYAPGSGLAVVRGEVGVLLPVAPSEAVVDELWETLGAAAGVVDVIQVVAGSSALRDVPAFGAVVLDEDGAHVVVRGPVEVTMTTADRTVVVSGAGAATWSERRETDVSAASLVLLDAPERPDEGPYRSLPVTAAVVAARSVDLSADPSADPSADRSAGGDVVVSSGKDPTERVVAPAAATAAAAPSPEPVAGPRSEPAAAGGPQRAEQPFGQPAPAPAPSPDPAPAPTPVEPPETSGAPGPVPPAASDGSDTNEAYDEIDGFTHLWGATVRSGVEDAAVRPVDEDAAVRPVDEDAAAALSELPGDGGGLGSSDDAGAREGSREGGREDHRAQEHGAGQDLERDLERDTDAETIVPEATAASVSTSESTSVSTEGPAGSASPGLVAGLPDWSGAAAQRPARAATDPAEGRSGGDLDDLDESTMHSSVIAALRASASGGPSGEGGRSGHPVPGPAGGAIDATPGAASDDRPRILASVCADGHANPPTYGRCAACDATLGESRGPCRARSSGGSSWPTVGASTSTAPSCSAGALAHRGDGRARRPDW</sequence>
<feature type="compositionally biased region" description="Basic and acidic residues" evidence="1">
    <location>
        <begin position="536"/>
        <end position="547"/>
    </location>
</feature>
<evidence type="ECO:0000313" key="3">
    <source>
        <dbReference type="Proteomes" id="UP001321475"/>
    </source>
</evidence>
<reference evidence="3" key="1">
    <citation type="journal article" date="2019" name="Int. J. Syst. Evol. Microbiol.">
        <title>The Global Catalogue of Microorganisms (GCM) 10K type strain sequencing project: providing services to taxonomists for standard genome sequencing and annotation.</title>
        <authorList>
            <consortium name="The Broad Institute Genomics Platform"/>
            <consortium name="The Broad Institute Genome Sequencing Center for Infectious Disease"/>
            <person name="Wu L."/>
            <person name="Ma J."/>
        </authorList>
    </citation>
    <scope>NUCLEOTIDE SEQUENCE [LARGE SCALE GENOMIC DNA]</scope>
    <source>
        <strain evidence="3">NBRC 108565</strain>
    </source>
</reference>
<evidence type="ECO:0000313" key="2">
    <source>
        <dbReference type="EMBL" id="BDZ41259.1"/>
    </source>
</evidence>
<feature type="compositionally biased region" description="Polar residues" evidence="1">
    <location>
        <begin position="511"/>
        <end position="528"/>
    </location>
</feature>
<name>A0ABN6X9A9_9CELL</name>
<feature type="compositionally biased region" description="Low complexity" evidence="1">
    <location>
        <begin position="359"/>
        <end position="376"/>
    </location>
</feature>
<gene>
    <name evidence="2" type="ORF">GCM10025865_05580</name>
</gene>
<dbReference type="EMBL" id="AP027729">
    <property type="protein sequence ID" value="BDZ41259.1"/>
    <property type="molecule type" value="Genomic_DNA"/>
</dbReference>
<keyword evidence="3" id="KW-1185">Reference proteome</keyword>
<organism evidence="2 3">
    <name type="scientific">Paraoerskovia sediminicola</name>
    <dbReference type="NCBI Taxonomy" id="1138587"/>
    <lineage>
        <taxon>Bacteria</taxon>
        <taxon>Bacillati</taxon>
        <taxon>Actinomycetota</taxon>
        <taxon>Actinomycetes</taxon>
        <taxon>Micrococcales</taxon>
        <taxon>Cellulomonadaceae</taxon>
        <taxon>Paraoerskovia</taxon>
    </lineage>
</organism>
<proteinExistence type="predicted"/>
<evidence type="ECO:0000256" key="1">
    <source>
        <dbReference type="SAM" id="MobiDB-lite"/>
    </source>
</evidence>
<feature type="compositionally biased region" description="Basic and acidic residues" evidence="1">
    <location>
        <begin position="342"/>
        <end position="352"/>
    </location>
</feature>
<protein>
    <submittedName>
        <fullName evidence="2">Uncharacterized protein</fullName>
    </submittedName>
</protein>
<feature type="region of interest" description="Disordered" evidence="1">
    <location>
        <begin position="302"/>
        <end position="469"/>
    </location>
</feature>